<dbReference type="Proteomes" id="UP001066276">
    <property type="component" value="Chromosome 1_1"/>
</dbReference>
<proteinExistence type="predicted"/>
<keyword evidence="3" id="KW-1185">Reference proteome</keyword>
<evidence type="ECO:0000256" key="1">
    <source>
        <dbReference type="SAM" id="MobiDB-lite"/>
    </source>
</evidence>
<dbReference type="AlphaFoldDB" id="A0AAV7WPN6"/>
<comment type="caution">
    <text evidence="2">The sequence shown here is derived from an EMBL/GenBank/DDBJ whole genome shotgun (WGS) entry which is preliminary data.</text>
</comment>
<evidence type="ECO:0000313" key="2">
    <source>
        <dbReference type="EMBL" id="KAJ1214140.1"/>
    </source>
</evidence>
<name>A0AAV7WPN6_PLEWA</name>
<sequence>MLSSCKLKQTSASPDLKRANVPHGGTSAGSENMEHLTDYRTLRNEVVDFLALLPVLRKSVFIRSMAHLDC</sequence>
<feature type="compositionally biased region" description="Polar residues" evidence="1">
    <location>
        <begin position="1"/>
        <end position="13"/>
    </location>
</feature>
<gene>
    <name evidence="2" type="ORF">NDU88_001767</name>
</gene>
<protein>
    <submittedName>
        <fullName evidence="2">Uncharacterized protein</fullName>
    </submittedName>
</protein>
<feature type="region of interest" description="Disordered" evidence="1">
    <location>
        <begin position="1"/>
        <end position="32"/>
    </location>
</feature>
<evidence type="ECO:0000313" key="3">
    <source>
        <dbReference type="Proteomes" id="UP001066276"/>
    </source>
</evidence>
<dbReference type="EMBL" id="JANPWB010000001">
    <property type="protein sequence ID" value="KAJ1214140.1"/>
    <property type="molecule type" value="Genomic_DNA"/>
</dbReference>
<accession>A0AAV7WPN6</accession>
<organism evidence="2 3">
    <name type="scientific">Pleurodeles waltl</name>
    <name type="common">Iberian ribbed newt</name>
    <dbReference type="NCBI Taxonomy" id="8319"/>
    <lineage>
        <taxon>Eukaryota</taxon>
        <taxon>Metazoa</taxon>
        <taxon>Chordata</taxon>
        <taxon>Craniata</taxon>
        <taxon>Vertebrata</taxon>
        <taxon>Euteleostomi</taxon>
        <taxon>Amphibia</taxon>
        <taxon>Batrachia</taxon>
        <taxon>Caudata</taxon>
        <taxon>Salamandroidea</taxon>
        <taxon>Salamandridae</taxon>
        <taxon>Pleurodelinae</taxon>
        <taxon>Pleurodeles</taxon>
    </lineage>
</organism>
<reference evidence="2" key="1">
    <citation type="journal article" date="2022" name="bioRxiv">
        <title>Sequencing and chromosome-scale assembly of the giantPleurodeles waltlgenome.</title>
        <authorList>
            <person name="Brown T."/>
            <person name="Elewa A."/>
            <person name="Iarovenko S."/>
            <person name="Subramanian E."/>
            <person name="Araus A.J."/>
            <person name="Petzold A."/>
            <person name="Susuki M."/>
            <person name="Suzuki K.-i.T."/>
            <person name="Hayashi T."/>
            <person name="Toyoda A."/>
            <person name="Oliveira C."/>
            <person name="Osipova E."/>
            <person name="Leigh N.D."/>
            <person name="Simon A."/>
            <person name="Yun M.H."/>
        </authorList>
    </citation>
    <scope>NUCLEOTIDE SEQUENCE</scope>
    <source>
        <strain evidence="2">20211129_DDA</strain>
        <tissue evidence="2">Liver</tissue>
    </source>
</reference>